<dbReference type="InterPro" id="IPR041320">
    <property type="entry name" value="CxC1"/>
</dbReference>
<accession>A0A0C9ZK93</accession>
<dbReference type="Pfam" id="PF18802">
    <property type="entry name" value="CxC1"/>
    <property type="match status" value="1"/>
</dbReference>
<sequence>MRQWQRWSSTTIPSLIEPYLAYWRLSGNFWDVVNYELPQCNCQSSRQLKVLCIQFNGSKTVDLMVCPCVPTAVQLLQMGFFPCAPLGPTLAISLPVLSLVRQLFMCMPLNISAWSESLEAYLGGMGYEVDTKVLHVACILYYDHTFLFLSVHCCPITCLSFMWPMHPF</sequence>
<proteinExistence type="predicted"/>
<evidence type="ECO:0000313" key="2">
    <source>
        <dbReference type="EMBL" id="KIK22862.1"/>
    </source>
</evidence>
<keyword evidence="3" id="KW-1185">Reference proteome</keyword>
<protein>
    <recommendedName>
        <fullName evidence="1">CxC1-like cysteine cluster associated with KDZ transposases domain-containing protein</fullName>
    </recommendedName>
</protein>
<dbReference type="Proteomes" id="UP000054018">
    <property type="component" value="Unassembled WGS sequence"/>
</dbReference>
<dbReference type="HOGENOM" id="CLU_004552_6_1_1"/>
<organism evidence="2 3">
    <name type="scientific">Pisolithus microcarpus 441</name>
    <dbReference type="NCBI Taxonomy" id="765257"/>
    <lineage>
        <taxon>Eukaryota</taxon>
        <taxon>Fungi</taxon>
        <taxon>Dikarya</taxon>
        <taxon>Basidiomycota</taxon>
        <taxon>Agaricomycotina</taxon>
        <taxon>Agaricomycetes</taxon>
        <taxon>Agaricomycetidae</taxon>
        <taxon>Boletales</taxon>
        <taxon>Sclerodermatineae</taxon>
        <taxon>Pisolithaceae</taxon>
        <taxon>Pisolithus</taxon>
    </lineage>
</organism>
<gene>
    <name evidence="2" type="ORF">PISMIDRAFT_101701</name>
</gene>
<evidence type="ECO:0000313" key="3">
    <source>
        <dbReference type="Proteomes" id="UP000054018"/>
    </source>
</evidence>
<dbReference type="AlphaFoldDB" id="A0A0C9ZK93"/>
<dbReference type="OrthoDB" id="3200967at2759"/>
<dbReference type="EMBL" id="KN833734">
    <property type="protein sequence ID" value="KIK22862.1"/>
    <property type="molecule type" value="Genomic_DNA"/>
</dbReference>
<reference evidence="2 3" key="1">
    <citation type="submission" date="2014-04" db="EMBL/GenBank/DDBJ databases">
        <authorList>
            <consortium name="DOE Joint Genome Institute"/>
            <person name="Kuo A."/>
            <person name="Kohler A."/>
            <person name="Costa M.D."/>
            <person name="Nagy L.G."/>
            <person name="Floudas D."/>
            <person name="Copeland A."/>
            <person name="Barry K.W."/>
            <person name="Cichocki N."/>
            <person name="Veneault-Fourrey C."/>
            <person name="LaButti K."/>
            <person name="Lindquist E.A."/>
            <person name="Lipzen A."/>
            <person name="Lundell T."/>
            <person name="Morin E."/>
            <person name="Murat C."/>
            <person name="Sun H."/>
            <person name="Tunlid A."/>
            <person name="Henrissat B."/>
            <person name="Grigoriev I.V."/>
            <person name="Hibbett D.S."/>
            <person name="Martin F."/>
            <person name="Nordberg H.P."/>
            <person name="Cantor M.N."/>
            <person name="Hua S.X."/>
        </authorList>
    </citation>
    <scope>NUCLEOTIDE SEQUENCE [LARGE SCALE GENOMIC DNA]</scope>
    <source>
        <strain evidence="2 3">441</strain>
    </source>
</reference>
<reference evidence="3" key="2">
    <citation type="submission" date="2015-01" db="EMBL/GenBank/DDBJ databases">
        <title>Evolutionary Origins and Diversification of the Mycorrhizal Mutualists.</title>
        <authorList>
            <consortium name="DOE Joint Genome Institute"/>
            <consortium name="Mycorrhizal Genomics Consortium"/>
            <person name="Kohler A."/>
            <person name="Kuo A."/>
            <person name="Nagy L.G."/>
            <person name="Floudas D."/>
            <person name="Copeland A."/>
            <person name="Barry K.W."/>
            <person name="Cichocki N."/>
            <person name="Veneault-Fourrey C."/>
            <person name="LaButti K."/>
            <person name="Lindquist E.A."/>
            <person name="Lipzen A."/>
            <person name="Lundell T."/>
            <person name="Morin E."/>
            <person name="Murat C."/>
            <person name="Riley R."/>
            <person name="Ohm R."/>
            <person name="Sun H."/>
            <person name="Tunlid A."/>
            <person name="Henrissat B."/>
            <person name="Grigoriev I.V."/>
            <person name="Hibbett D.S."/>
            <person name="Martin F."/>
        </authorList>
    </citation>
    <scope>NUCLEOTIDE SEQUENCE [LARGE SCALE GENOMIC DNA]</scope>
    <source>
        <strain evidence="3">441</strain>
    </source>
</reference>
<name>A0A0C9ZK93_9AGAM</name>
<evidence type="ECO:0000259" key="1">
    <source>
        <dbReference type="Pfam" id="PF18802"/>
    </source>
</evidence>
<feature type="domain" description="CxC1-like cysteine cluster associated with KDZ transposases" evidence="1">
    <location>
        <begin position="39"/>
        <end position="122"/>
    </location>
</feature>